<evidence type="ECO:0008006" key="5">
    <source>
        <dbReference type="Google" id="ProtNLM"/>
    </source>
</evidence>
<name>A0A840C9H0_9RHOB</name>
<dbReference type="AlphaFoldDB" id="A0A840C9H0"/>
<proteinExistence type="predicted"/>
<evidence type="ECO:0000313" key="3">
    <source>
        <dbReference type="EMBL" id="MBB4022065.1"/>
    </source>
</evidence>
<keyword evidence="1" id="KW-1133">Transmembrane helix</keyword>
<gene>
    <name evidence="3" type="ORF">GGR17_001874</name>
</gene>
<dbReference type="Proteomes" id="UP000585681">
    <property type="component" value="Unassembled WGS sequence"/>
</dbReference>
<accession>A0A840C9H0</accession>
<keyword evidence="4" id="KW-1185">Reference proteome</keyword>
<feature type="signal peptide" evidence="2">
    <location>
        <begin position="1"/>
        <end position="22"/>
    </location>
</feature>
<comment type="caution">
    <text evidence="3">The sequence shown here is derived from an EMBL/GenBank/DDBJ whole genome shotgun (WGS) entry which is preliminary data.</text>
</comment>
<keyword evidence="1" id="KW-0812">Transmembrane</keyword>
<evidence type="ECO:0000256" key="1">
    <source>
        <dbReference type="SAM" id="Phobius"/>
    </source>
</evidence>
<protein>
    <recommendedName>
        <fullName evidence="5">VPLPA-CTERM protein sorting domain-containing protein</fullName>
    </recommendedName>
</protein>
<organism evidence="3 4">
    <name type="scientific">Actibacterium naphthalenivorans</name>
    <dbReference type="NCBI Taxonomy" id="1614693"/>
    <lineage>
        <taxon>Bacteria</taxon>
        <taxon>Pseudomonadati</taxon>
        <taxon>Pseudomonadota</taxon>
        <taxon>Alphaproteobacteria</taxon>
        <taxon>Rhodobacterales</taxon>
        <taxon>Roseobacteraceae</taxon>
        <taxon>Actibacterium</taxon>
    </lineage>
</organism>
<dbReference type="RefSeq" id="WP_054538756.1">
    <property type="nucleotide sequence ID" value="NZ_JACIEQ010000002.1"/>
</dbReference>
<dbReference type="NCBIfam" id="TIGR03370">
    <property type="entry name" value="VPLPA-CTERM"/>
    <property type="match status" value="1"/>
</dbReference>
<evidence type="ECO:0000313" key="4">
    <source>
        <dbReference type="Proteomes" id="UP000585681"/>
    </source>
</evidence>
<evidence type="ECO:0000256" key="2">
    <source>
        <dbReference type="SAM" id="SignalP"/>
    </source>
</evidence>
<keyword evidence="2" id="KW-0732">Signal</keyword>
<sequence length="422" mass="42762">MKKLLLLSTLGVLPFAASPAFADCTPDNPADGASVICTGIDADGFDFDTLDDITLTVRPAATVQNSGEAIKTDDNLTLVNKGTVLSTGDDAVQTDKGLTLVNRGTITSTAKDGVNADDDATVTNRGTIQGADEGVQGADNLTLINRGTISGADEGVTGDDGVTITNRKTGVIEAADDAIQIANGALIQNYGRIENIGTDLSDPQDSIDIDSGTIWNFKTGSILSTLDAAIDFDSGELGGGFIHNYGRISGTIGILVDPANLSSQTVDNYAGGVIEGTSGTAIDLGAGNDVVALRALSTLIGGIDMGDDDDLLALDGTAFGLIAGGSVLDGGLGNDTVSLDDFLFADIDTVGLDEAGVLDLALSNSKGAARMSLFGWENFIFGDGSYAYSAVAALAPAPVPLPAGVVLLGGALAGLGLARRRR</sequence>
<dbReference type="InterPro" id="IPR022472">
    <property type="entry name" value="VPLPA-CTERM"/>
</dbReference>
<dbReference type="EMBL" id="JACIEQ010000002">
    <property type="protein sequence ID" value="MBB4022065.1"/>
    <property type="molecule type" value="Genomic_DNA"/>
</dbReference>
<feature type="chain" id="PRO_5032477503" description="VPLPA-CTERM protein sorting domain-containing protein" evidence="2">
    <location>
        <begin position="23"/>
        <end position="422"/>
    </location>
</feature>
<feature type="transmembrane region" description="Helical" evidence="1">
    <location>
        <begin position="399"/>
        <end position="418"/>
    </location>
</feature>
<keyword evidence="1" id="KW-0472">Membrane</keyword>
<reference evidence="3 4" key="1">
    <citation type="submission" date="2020-08" db="EMBL/GenBank/DDBJ databases">
        <title>Genomic Encyclopedia of Type Strains, Phase IV (KMG-IV): sequencing the most valuable type-strain genomes for metagenomic binning, comparative biology and taxonomic classification.</title>
        <authorList>
            <person name="Goeker M."/>
        </authorList>
    </citation>
    <scope>NUCLEOTIDE SEQUENCE [LARGE SCALE GENOMIC DNA]</scope>
    <source>
        <strain evidence="3 4">DSM 105040</strain>
    </source>
</reference>